<evidence type="ECO:0000313" key="1">
    <source>
        <dbReference type="EMBL" id="KAK7388644.1"/>
    </source>
</evidence>
<reference evidence="1 2" key="1">
    <citation type="submission" date="2024-01" db="EMBL/GenBank/DDBJ databases">
        <title>The genomes of 5 underutilized Papilionoideae crops provide insights into root nodulation and disease resistanc.</title>
        <authorList>
            <person name="Jiang F."/>
        </authorList>
    </citation>
    <scope>NUCLEOTIDE SEQUENCE [LARGE SCALE GENOMIC DNA]</scope>
    <source>
        <strain evidence="1">DUOXIRENSHENG_FW03</strain>
        <tissue evidence="1">Leaves</tissue>
    </source>
</reference>
<keyword evidence="2" id="KW-1185">Reference proteome</keyword>
<protein>
    <submittedName>
        <fullName evidence="1">Uncharacterized protein</fullName>
    </submittedName>
</protein>
<dbReference type="AlphaFoldDB" id="A0AAN9S6P4"/>
<gene>
    <name evidence="1" type="ORF">VNO78_23466</name>
</gene>
<comment type="caution">
    <text evidence="1">The sequence shown here is derived from an EMBL/GenBank/DDBJ whole genome shotgun (WGS) entry which is preliminary data.</text>
</comment>
<accession>A0AAN9S6P4</accession>
<evidence type="ECO:0000313" key="2">
    <source>
        <dbReference type="Proteomes" id="UP001386955"/>
    </source>
</evidence>
<proteinExistence type="predicted"/>
<dbReference type="Proteomes" id="UP001386955">
    <property type="component" value="Unassembled WGS sequence"/>
</dbReference>
<dbReference type="EMBL" id="JAYMYS010000006">
    <property type="protein sequence ID" value="KAK7388644.1"/>
    <property type="molecule type" value="Genomic_DNA"/>
</dbReference>
<sequence length="171" mass="19502">MHVSQRVLMYGKPQNFQWGPAMVSIMDVNDIRSEREKKKEKAVGTWVGLSSQLELVLLFICMEPNSALEAYHRLKVGRVLRLLGVSGAREIIQQGYHMYAMSLLLYYSSNSLSSLSCTTSLSIACQGVHTPQHIQLLHLRSAEMPHIYRCGKVRYKMIYSELGIYYAQNSK</sequence>
<organism evidence="1 2">
    <name type="scientific">Psophocarpus tetragonolobus</name>
    <name type="common">Winged bean</name>
    <name type="synonym">Dolichos tetragonolobus</name>
    <dbReference type="NCBI Taxonomy" id="3891"/>
    <lineage>
        <taxon>Eukaryota</taxon>
        <taxon>Viridiplantae</taxon>
        <taxon>Streptophyta</taxon>
        <taxon>Embryophyta</taxon>
        <taxon>Tracheophyta</taxon>
        <taxon>Spermatophyta</taxon>
        <taxon>Magnoliopsida</taxon>
        <taxon>eudicotyledons</taxon>
        <taxon>Gunneridae</taxon>
        <taxon>Pentapetalae</taxon>
        <taxon>rosids</taxon>
        <taxon>fabids</taxon>
        <taxon>Fabales</taxon>
        <taxon>Fabaceae</taxon>
        <taxon>Papilionoideae</taxon>
        <taxon>50 kb inversion clade</taxon>
        <taxon>NPAAA clade</taxon>
        <taxon>indigoferoid/millettioid clade</taxon>
        <taxon>Phaseoleae</taxon>
        <taxon>Psophocarpus</taxon>
    </lineage>
</organism>
<name>A0AAN9S6P4_PSOTE</name>